<accession>A0A543JP96</accession>
<dbReference type="AlphaFoldDB" id="A0A543JP96"/>
<evidence type="ECO:0008006" key="3">
    <source>
        <dbReference type="Google" id="ProtNLM"/>
    </source>
</evidence>
<comment type="caution">
    <text evidence="1">The sequence shown here is derived from an EMBL/GenBank/DDBJ whole genome shotgun (WGS) entry which is preliminary data.</text>
</comment>
<keyword evidence="2" id="KW-1185">Reference proteome</keyword>
<dbReference type="OrthoDB" id="7889077at2"/>
<protein>
    <recommendedName>
        <fullName evidence="3">Shikimate kinase</fullName>
    </recommendedName>
</protein>
<dbReference type="EMBL" id="VFPP01000001">
    <property type="protein sequence ID" value="TQM84669.1"/>
    <property type="molecule type" value="Genomic_DNA"/>
</dbReference>
<dbReference type="InterPro" id="IPR027417">
    <property type="entry name" value="P-loop_NTPase"/>
</dbReference>
<organism evidence="1 2">
    <name type="scientific">Saccharothrix saharensis</name>
    <dbReference type="NCBI Taxonomy" id="571190"/>
    <lineage>
        <taxon>Bacteria</taxon>
        <taxon>Bacillati</taxon>
        <taxon>Actinomycetota</taxon>
        <taxon>Actinomycetes</taxon>
        <taxon>Pseudonocardiales</taxon>
        <taxon>Pseudonocardiaceae</taxon>
        <taxon>Saccharothrix</taxon>
    </lineage>
</organism>
<dbReference type="SUPFAM" id="SSF52540">
    <property type="entry name" value="P-loop containing nucleoside triphosphate hydrolases"/>
    <property type="match status" value="1"/>
</dbReference>
<dbReference type="RefSeq" id="WP_141982817.1">
    <property type="nucleotide sequence ID" value="NZ_VFPP01000001.1"/>
</dbReference>
<name>A0A543JP96_9PSEU</name>
<gene>
    <name evidence="1" type="ORF">FHX81_7124</name>
</gene>
<sequence>MTVLWIGGPRAVGKSTVGWEVFTRLSARTRTGYVDLAQITFATPPLDAAGRARRFDAVRRVYREAGARHLVVTGGHEDVVPEARLCWLAATHDQLVARLLLRGAGRGPAIPGDDLRGLAGEELRRLAAPTVVVDADLLVATDGRPVGEIAAEIVDHFFGG</sequence>
<dbReference type="Gene3D" id="3.40.50.300">
    <property type="entry name" value="P-loop containing nucleotide triphosphate hydrolases"/>
    <property type="match status" value="1"/>
</dbReference>
<dbReference type="Proteomes" id="UP000316628">
    <property type="component" value="Unassembled WGS sequence"/>
</dbReference>
<evidence type="ECO:0000313" key="2">
    <source>
        <dbReference type="Proteomes" id="UP000316628"/>
    </source>
</evidence>
<reference evidence="1 2" key="1">
    <citation type="submission" date="2019-06" db="EMBL/GenBank/DDBJ databases">
        <title>Sequencing the genomes of 1000 actinobacteria strains.</title>
        <authorList>
            <person name="Klenk H.-P."/>
        </authorList>
    </citation>
    <scope>NUCLEOTIDE SEQUENCE [LARGE SCALE GENOMIC DNA]</scope>
    <source>
        <strain evidence="1 2">DSM 45456</strain>
    </source>
</reference>
<evidence type="ECO:0000313" key="1">
    <source>
        <dbReference type="EMBL" id="TQM84669.1"/>
    </source>
</evidence>
<proteinExistence type="predicted"/>